<gene>
    <name evidence="2" type="ORF">MNV_90028</name>
</gene>
<sequence length="132" mass="14648">MGFLGTEASWFADMTLIAQTAGLLILFLGWKYAKTKNFLKHDKTAKTSVLLGGLSFIWMGFSLVSNLLSLISTTLTGILIFSHVIIGSLALFMGLFLVLGEIRKTRMFMIVAFSSWTAAMFLGVILYYILFT</sequence>
<evidence type="ECO:0000256" key="1">
    <source>
        <dbReference type="SAM" id="Phobius"/>
    </source>
</evidence>
<keyword evidence="3" id="KW-1185">Reference proteome</keyword>
<feature type="transmembrane region" description="Helical" evidence="1">
    <location>
        <begin position="12"/>
        <end position="30"/>
    </location>
</feature>
<dbReference type="EMBL" id="FZMP01000240">
    <property type="protein sequence ID" value="SNQ62814.1"/>
    <property type="molecule type" value="Genomic_DNA"/>
</dbReference>
<organism evidence="2 3">
    <name type="scientific">Candidatus Methanoperedens nitratireducens</name>
    <dbReference type="NCBI Taxonomy" id="1392998"/>
    <lineage>
        <taxon>Archaea</taxon>
        <taxon>Methanobacteriati</taxon>
        <taxon>Methanobacteriota</taxon>
        <taxon>Stenosarchaea group</taxon>
        <taxon>Methanomicrobia</taxon>
        <taxon>Methanosarcinales</taxon>
        <taxon>ANME-2 cluster</taxon>
        <taxon>Candidatus Methanoperedentaceae</taxon>
        <taxon>Candidatus Methanoperedens</taxon>
    </lineage>
</organism>
<evidence type="ECO:0000313" key="3">
    <source>
        <dbReference type="Proteomes" id="UP000218615"/>
    </source>
</evidence>
<evidence type="ECO:0000313" key="2">
    <source>
        <dbReference type="EMBL" id="SNQ62814.1"/>
    </source>
</evidence>
<keyword evidence="1" id="KW-0472">Membrane</keyword>
<protein>
    <submittedName>
        <fullName evidence="2">Uncharacterized protein</fullName>
    </submittedName>
</protein>
<dbReference type="OrthoDB" id="377765at2157"/>
<accession>A0A284VU38</accession>
<feature type="transmembrane region" description="Helical" evidence="1">
    <location>
        <begin position="50"/>
        <end position="71"/>
    </location>
</feature>
<name>A0A284VU38_9EURY</name>
<dbReference type="Proteomes" id="UP000218615">
    <property type="component" value="Unassembled WGS sequence"/>
</dbReference>
<dbReference type="AlphaFoldDB" id="A0A284VU38"/>
<dbReference type="RefSeq" id="WP_096207326.1">
    <property type="nucleotide sequence ID" value="NZ_FZMP01000240.1"/>
</dbReference>
<keyword evidence="1" id="KW-0812">Transmembrane</keyword>
<feature type="transmembrane region" description="Helical" evidence="1">
    <location>
        <begin position="77"/>
        <end position="100"/>
    </location>
</feature>
<proteinExistence type="predicted"/>
<reference evidence="3" key="1">
    <citation type="submission" date="2017-06" db="EMBL/GenBank/DDBJ databases">
        <authorList>
            <person name="Cremers G."/>
        </authorList>
    </citation>
    <scope>NUCLEOTIDE SEQUENCE [LARGE SCALE GENOMIC DNA]</scope>
</reference>
<keyword evidence="1" id="KW-1133">Transmembrane helix</keyword>
<feature type="transmembrane region" description="Helical" evidence="1">
    <location>
        <begin position="107"/>
        <end position="130"/>
    </location>
</feature>